<dbReference type="SFLD" id="SFLDS00019">
    <property type="entry name" value="Glutathione_Transferase_(cytos"/>
    <property type="match status" value="1"/>
</dbReference>
<evidence type="ECO:0000256" key="1">
    <source>
        <dbReference type="SAM" id="MobiDB-lite"/>
    </source>
</evidence>
<dbReference type="CDD" id="cd03190">
    <property type="entry name" value="GST_C_Omega_like"/>
    <property type="match status" value="1"/>
</dbReference>
<dbReference type="Pfam" id="PF13410">
    <property type="entry name" value="GST_C_2"/>
    <property type="match status" value="1"/>
</dbReference>
<feature type="compositionally biased region" description="Basic and acidic residues" evidence="1">
    <location>
        <begin position="369"/>
        <end position="379"/>
    </location>
</feature>
<dbReference type="PROSITE" id="PS50405">
    <property type="entry name" value="GST_CTER"/>
    <property type="match status" value="1"/>
</dbReference>
<dbReference type="Proteomes" id="UP001138751">
    <property type="component" value="Unassembled WGS sequence"/>
</dbReference>
<dbReference type="EMBL" id="JAAEDM010000022">
    <property type="protein sequence ID" value="MBR0671618.1"/>
    <property type="molecule type" value="Genomic_DNA"/>
</dbReference>
<evidence type="ECO:0000259" key="2">
    <source>
        <dbReference type="PROSITE" id="PS50405"/>
    </source>
</evidence>
<dbReference type="InterPro" id="IPR016639">
    <property type="entry name" value="GST_Omega/GSH"/>
</dbReference>
<dbReference type="InterPro" id="IPR004045">
    <property type="entry name" value="Glutathione_S-Trfase_N"/>
</dbReference>
<dbReference type="InterPro" id="IPR010987">
    <property type="entry name" value="Glutathione-S-Trfase_C-like"/>
</dbReference>
<dbReference type="SUPFAM" id="SSF52833">
    <property type="entry name" value="Thioredoxin-like"/>
    <property type="match status" value="1"/>
</dbReference>
<evidence type="ECO:0000313" key="4">
    <source>
        <dbReference type="Proteomes" id="UP001138751"/>
    </source>
</evidence>
<dbReference type="Pfam" id="PF13409">
    <property type="entry name" value="GST_N_2"/>
    <property type="match status" value="1"/>
</dbReference>
<dbReference type="SUPFAM" id="SSF47616">
    <property type="entry name" value="GST C-terminal domain-like"/>
    <property type="match status" value="1"/>
</dbReference>
<name>A0A9X9WWT9_9PROT</name>
<proteinExistence type="predicted"/>
<dbReference type="InterPro" id="IPR040079">
    <property type="entry name" value="Glutathione_S-Trfase"/>
</dbReference>
<gene>
    <name evidence="3" type="ORF">GXW76_10585</name>
</gene>
<accession>A0A9X9WWT9</accession>
<organism evidence="3 4">
    <name type="scientific">Neoroseomonas soli</name>
    <dbReference type="NCBI Taxonomy" id="1081025"/>
    <lineage>
        <taxon>Bacteria</taxon>
        <taxon>Pseudomonadati</taxon>
        <taxon>Pseudomonadota</taxon>
        <taxon>Alphaproteobacteria</taxon>
        <taxon>Acetobacterales</taxon>
        <taxon>Acetobacteraceae</taxon>
        <taxon>Neoroseomonas</taxon>
    </lineage>
</organism>
<dbReference type="PANTHER" id="PTHR32419">
    <property type="entry name" value="GLUTATHIONYL-HYDROQUINONE REDUCTASE"/>
    <property type="match status" value="1"/>
</dbReference>
<feature type="region of interest" description="Disordered" evidence="1">
    <location>
        <begin position="325"/>
        <end position="396"/>
    </location>
</feature>
<feature type="domain" description="GST C-terminal" evidence="2">
    <location>
        <begin position="171"/>
        <end position="295"/>
    </location>
</feature>
<dbReference type="SFLD" id="SFLDG01206">
    <property type="entry name" value="Xi.1"/>
    <property type="match status" value="1"/>
</dbReference>
<dbReference type="RefSeq" id="WP_211861987.1">
    <property type="nucleotide sequence ID" value="NZ_JAAEDM010000022.1"/>
</dbReference>
<dbReference type="FunFam" id="3.40.30.10:FF:000058">
    <property type="entry name" value="Glutathione S-transferase, omega"/>
    <property type="match status" value="1"/>
</dbReference>
<dbReference type="GO" id="GO:0005737">
    <property type="term" value="C:cytoplasm"/>
    <property type="evidence" value="ECO:0007669"/>
    <property type="project" value="TreeGrafter"/>
</dbReference>
<dbReference type="Gene3D" id="3.40.30.10">
    <property type="entry name" value="Glutaredoxin"/>
    <property type="match status" value="1"/>
</dbReference>
<reference evidence="3" key="1">
    <citation type="submission" date="2020-01" db="EMBL/GenBank/DDBJ databases">
        <authorList>
            <person name="Rat A."/>
        </authorList>
    </citation>
    <scope>NUCLEOTIDE SEQUENCE</scope>
    <source>
        <strain evidence="3">LMG 31231</strain>
    </source>
</reference>
<dbReference type="PANTHER" id="PTHR32419:SF6">
    <property type="entry name" value="GLUTATHIONE S-TRANSFERASE OMEGA-LIKE 1-RELATED"/>
    <property type="match status" value="1"/>
</dbReference>
<evidence type="ECO:0000313" key="3">
    <source>
        <dbReference type="EMBL" id="MBR0671618.1"/>
    </source>
</evidence>
<keyword evidence="4" id="KW-1185">Reference proteome</keyword>
<comment type="caution">
    <text evidence="3">The sequence shown here is derived from an EMBL/GenBank/DDBJ whole genome shotgun (WGS) entry which is preliminary data.</text>
</comment>
<reference evidence="3" key="2">
    <citation type="journal article" date="2021" name="Syst. Appl. Microbiol.">
        <title>Roseomonas hellenica sp. nov., isolated from roots of wild-growing Alkanna tinctoria.</title>
        <authorList>
            <person name="Rat A."/>
            <person name="Naranjo H.D."/>
            <person name="Lebbe L."/>
            <person name="Cnockaert M."/>
            <person name="Krigas N."/>
            <person name="Grigoriadou K."/>
            <person name="Maloupa E."/>
            <person name="Willems A."/>
        </authorList>
    </citation>
    <scope>NUCLEOTIDE SEQUENCE</scope>
    <source>
        <strain evidence="3">LMG 31231</strain>
    </source>
</reference>
<dbReference type="AlphaFoldDB" id="A0A9X9WWT9"/>
<dbReference type="InterPro" id="IPR036249">
    <property type="entry name" value="Thioredoxin-like_sf"/>
</dbReference>
<dbReference type="SFLD" id="SFLDG01148">
    <property type="entry name" value="Xi_(cytGST)"/>
    <property type="match status" value="1"/>
</dbReference>
<dbReference type="InterPro" id="IPR036282">
    <property type="entry name" value="Glutathione-S-Trfase_C_sf"/>
</dbReference>
<sequence>MGLLVDGVWQDQWYDTGKTGGRFVRSQSRFRNWVTPDGTPGPTGEGGFAAEPGRYHLYISRACPWAHRTMIFRALKGLGNAISFSATHWLMAGQGWTFDPGPGVIPDGVNGARTMHEIYRRADPRYSGRVTVPVLWDKQRRTIVSNESADIIRMFNSAFDSVGAAKGDYYPDALRAEIEELNTRIYDTVNNGVYKAGFATTQSAYEEAVRPLFATLDWLEERLSRRRFLCGDRQTEADWRLFTTLVRFDPVYVGHFKCNIRRLADYPNLWSYTRELYQTPGIRETVDFDHIKGHYYQSHATINPTGVVPLGPVIDFEAPPDRHAARHLGGGRSARVTSTDDHPVPARIQDGPDVGAQRAGAVDGIGPHARTDAGSHSRSEAGATDRMAIRPGRTQA</sequence>
<dbReference type="Gene3D" id="1.20.1050.10">
    <property type="match status" value="1"/>
</dbReference>
<dbReference type="GO" id="GO:0004364">
    <property type="term" value="F:glutathione transferase activity"/>
    <property type="evidence" value="ECO:0007669"/>
    <property type="project" value="InterPro"/>
</dbReference>
<dbReference type="InterPro" id="IPR047047">
    <property type="entry name" value="GST_Omega-like_C"/>
</dbReference>
<protein>
    <submittedName>
        <fullName evidence="3">Glutathione S-transferase family protein</fullName>
    </submittedName>
</protein>